<dbReference type="Proteomes" id="UP000265520">
    <property type="component" value="Unassembled WGS sequence"/>
</dbReference>
<accession>A0A392LZF6</accession>
<dbReference type="InterPro" id="IPR038005">
    <property type="entry name" value="RX-like_CC"/>
</dbReference>
<name>A0A392LZF6_9FABA</name>
<proteinExistence type="predicted"/>
<dbReference type="PANTHER" id="PTHR19338">
    <property type="entry name" value="TRANSLOCASE OF INNER MITOCHONDRIAL MEMBRANE 13 HOMOLOG"/>
    <property type="match status" value="1"/>
</dbReference>
<reference evidence="5 6" key="1">
    <citation type="journal article" date="2018" name="Front. Plant Sci.">
        <title>Red Clover (Trifolium pratense) and Zigzag Clover (T. medium) - A Picture of Genomic Similarities and Differences.</title>
        <authorList>
            <person name="Dluhosova J."/>
            <person name="Istvanek J."/>
            <person name="Nedelnik J."/>
            <person name="Repkova J."/>
        </authorList>
    </citation>
    <scope>NUCLEOTIDE SEQUENCE [LARGE SCALE GENOMIC DNA]</scope>
    <source>
        <strain evidence="6">cv. 10/8</strain>
        <tissue evidence="5">Leaf</tissue>
    </source>
</reference>
<dbReference type="Pfam" id="PF18052">
    <property type="entry name" value="Rx_N"/>
    <property type="match status" value="1"/>
</dbReference>
<evidence type="ECO:0000256" key="3">
    <source>
        <dbReference type="ARBA" id="ARBA00022821"/>
    </source>
</evidence>
<dbReference type="CDD" id="cd14798">
    <property type="entry name" value="RX-CC_like"/>
    <property type="match status" value="1"/>
</dbReference>
<evidence type="ECO:0000313" key="6">
    <source>
        <dbReference type="Proteomes" id="UP000265520"/>
    </source>
</evidence>
<dbReference type="GO" id="GO:0006952">
    <property type="term" value="P:defense response"/>
    <property type="evidence" value="ECO:0007669"/>
    <property type="project" value="UniProtKB-KW"/>
</dbReference>
<keyword evidence="3" id="KW-0611">Plant defense</keyword>
<keyword evidence="6" id="KW-1185">Reference proteome</keyword>
<dbReference type="Gene3D" id="1.20.5.4130">
    <property type="match status" value="1"/>
</dbReference>
<feature type="domain" description="Disease resistance N-terminal" evidence="4">
    <location>
        <begin position="5"/>
        <end position="92"/>
    </location>
</feature>
<evidence type="ECO:0000256" key="2">
    <source>
        <dbReference type="ARBA" id="ARBA00022741"/>
    </source>
</evidence>
<dbReference type="InterPro" id="IPR041118">
    <property type="entry name" value="Rx_N"/>
</dbReference>
<dbReference type="EMBL" id="LXQA010000708">
    <property type="protein sequence ID" value="MCH80118.1"/>
    <property type="molecule type" value="Genomic_DNA"/>
</dbReference>
<evidence type="ECO:0000259" key="4">
    <source>
        <dbReference type="Pfam" id="PF18052"/>
    </source>
</evidence>
<protein>
    <submittedName>
        <fullName evidence="5">NBS-containing resistance-like protein</fullName>
    </submittedName>
</protein>
<evidence type="ECO:0000256" key="1">
    <source>
        <dbReference type="ARBA" id="ARBA00022737"/>
    </source>
</evidence>
<gene>
    <name evidence="5" type="ORF">A2U01_0000880</name>
</gene>
<sequence>MAEIAVSFAIDQLLPLLTDEVNLLKGVHKEFADIKDELESIQAFLKDADKRAAAEGDITSEGVKIWVKQVREASLRIENIIDDYLIHLGKQDYDPGCVALLHKVAHLFKTMIPRHRIASEIQDIKSYVRGIKERSERYAFQRSPEQGSSSSR</sequence>
<comment type="caution">
    <text evidence="5">The sequence shown here is derived from an EMBL/GenBank/DDBJ whole genome shotgun (WGS) entry which is preliminary data.</text>
</comment>
<dbReference type="GO" id="GO:0000166">
    <property type="term" value="F:nucleotide binding"/>
    <property type="evidence" value="ECO:0007669"/>
    <property type="project" value="UniProtKB-KW"/>
</dbReference>
<dbReference type="AlphaFoldDB" id="A0A392LZF6"/>
<keyword evidence="2" id="KW-0547">Nucleotide-binding</keyword>
<keyword evidence="1" id="KW-0677">Repeat</keyword>
<organism evidence="5 6">
    <name type="scientific">Trifolium medium</name>
    <dbReference type="NCBI Taxonomy" id="97028"/>
    <lineage>
        <taxon>Eukaryota</taxon>
        <taxon>Viridiplantae</taxon>
        <taxon>Streptophyta</taxon>
        <taxon>Embryophyta</taxon>
        <taxon>Tracheophyta</taxon>
        <taxon>Spermatophyta</taxon>
        <taxon>Magnoliopsida</taxon>
        <taxon>eudicotyledons</taxon>
        <taxon>Gunneridae</taxon>
        <taxon>Pentapetalae</taxon>
        <taxon>rosids</taxon>
        <taxon>fabids</taxon>
        <taxon>Fabales</taxon>
        <taxon>Fabaceae</taxon>
        <taxon>Papilionoideae</taxon>
        <taxon>50 kb inversion clade</taxon>
        <taxon>NPAAA clade</taxon>
        <taxon>Hologalegina</taxon>
        <taxon>IRL clade</taxon>
        <taxon>Trifolieae</taxon>
        <taxon>Trifolium</taxon>
    </lineage>
</organism>
<evidence type="ECO:0000313" key="5">
    <source>
        <dbReference type="EMBL" id="MCH80118.1"/>
    </source>
</evidence>
<dbReference type="PANTHER" id="PTHR19338:SF32">
    <property type="entry name" value="OS06G0287500 PROTEIN"/>
    <property type="match status" value="1"/>
</dbReference>